<name>A0AAV7PTC6_PLEWA</name>
<reference evidence="2" key="1">
    <citation type="journal article" date="2022" name="bioRxiv">
        <title>Sequencing and chromosome-scale assembly of the giantPleurodeles waltlgenome.</title>
        <authorList>
            <person name="Brown T."/>
            <person name="Elewa A."/>
            <person name="Iarovenko S."/>
            <person name="Subramanian E."/>
            <person name="Araus A.J."/>
            <person name="Petzold A."/>
            <person name="Susuki M."/>
            <person name="Suzuki K.-i.T."/>
            <person name="Hayashi T."/>
            <person name="Toyoda A."/>
            <person name="Oliveira C."/>
            <person name="Osipova E."/>
            <person name="Leigh N.D."/>
            <person name="Simon A."/>
            <person name="Yun M.H."/>
        </authorList>
    </citation>
    <scope>NUCLEOTIDE SEQUENCE</scope>
    <source>
        <strain evidence="2">20211129_DDA</strain>
        <tissue evidence="2">Liver</tissue>
    </source>
</reference>
<evidence type="ECO:0000256" key="1">
    <source>
        <dbReference type="SAM" id="MobiDB-lite"/>
    </source>
</evidence>
<sequence>MPPSTLRVPGRPSLQPPLRRSSSGQQGPGYSAAAQLPPPMPPGWRTPAASSTRRSLPPDAAAPPPHAAGAALGSQPQPYPGTPSYSVTPLFQRVRGDRRSGPSSAAEVSPGRHFVFGDGRARLDNGGRFRQVLLAGASQGPRGHKDY</sequence>
<evidence type="ECO:0000313" key="3">
    <source>
        <dbReference type="Proteomes" id="UP001066276"/>
    </source>
</evidence>
<evidence type="ECO:0000313" key="2">
    <source>
        <dbReference type="EMBL" id="KAJ1131129.1"/>
    </source>
</evidence>
<accession>A0AAV7PTC6</accession>
<keyword evidence="3" id="KW-1185">Reference proteome</keyword>
<organism evidence="2 3">
    <name type="scientific">Pleurodeles waltl</name>
    <name type="common">Iberian ribbed newt</name>
    <dbReference type="NCBI Taxonomy" id="8319"/>
    <lineage>
        <taxon>Eukaryota</taxon>
        <taxon>Metazoa</taxon>
        <taxon>Chordata</taxon>
        <taxon>Craniata</taxon>
        <taxon>Vertebrata</taxon>
        <taxon>Euteleostomi</taxon>
        <taxon>Amphibia</taxon>
        <taxon>Batrachia</taxon>
        <taxon>Caudata</taxon>
        <taxon>Salamandroidea</taxon>
        <taxon>Salamandridae</taxon>
        <taxon>Pleurodelinae</taxon>
        <taxon>Pleurodeles</taxon>
    </lineage>
</organism>
<gene>
    <name evidence="2" type="ORF">NDU88_009472</name>
</gene>
<feature type="compositionally biased region" description="Low complexity" evidence="1">
    <location>
        <begin position="9"/>
        <end position="24"/>
    </location>
</feature>
<feature type="region of interest" description="Disordered" evidence="1">
    <location>
        <begin position="1"/>
        <end position="112"/>
    </location>
</feature>
<dbReference type="AlphaFoldDB" id="A0AAV7PTC6"/>
<protein>
    <submittedName>
        <fullName evidence="2">Uncharacterized protein</fullName>
    </submittedName>
</protein>
<proteinExistence type="predicted"/>
<dbReference type="Proteomes" id="UP001066276">
    <property type="component" value="Chromosome 7"/>
</dbReference>
<comment type="caution">
    <text evidence="2">The sequence shown here is derived from an EMBL/GenBank/DDBJ whole genome shotgun (WGS) entry which is preliminary data.</text>
</comment>
<dbReference type="EMBL" id="JANPWB010000011">
    <property type="protein sequence ID" value="KAJ1131129.1"/>
    <property type="molecule type" value="Genomic_DNA"/>
</dbReference>